<dbReference type="Gene3D" id="1.10.238.10">
    <property type="entry name" value="EF-hand"/>
    <property type="match status" value="1"/>
</dbReference>
<reference evidence="4 5" key="1">
    <citation type="submission" date="2020-08" db="EMBL/GenBank/DDBJ databases">
        <title>Sequencing the genomes of 1000 actinobacteria strains.</title>
        <authorList>
            <person name="Klenk H.-P."/>
        </authorList>
    </citation>
    <scope>NUCLEOTIDE SEQUENCE [LARGE SCALE GENOMIC DNA]</scope>
    <source>
        <strain evidence="4 5">DSM 40084</strain>
    </source>
</reference>
<feature type="domain" description="EF-hand" evidence="3">
    <location>
        <begin position="134"/>
        <end position="169"/>
    </location>
</feature>
<dbReference type="CDD" id="cd00051">
    <property type="entry name" value="EFh"/>
    <property type="match status" value="1"/>
</dbReference>
<dbReference type="RefSeq" id="WP_184991741.1">
    <property type="nucleotide sequence ID" value="NZ_JACHNE010000001.1"/>
</dbReference>
<evidence type="ECO:0000313" key="5">
    <source>
        <dbReference type="Proteomes" id="UP000590647"/>
    </source>
</evidence>
<dbReference type="Pfam" id="PF13499">
    <property type="entry name" value="EF-hand_7"/>
    <property type="match status" value="1"/>
</dbReference>
<comment type="caution">
    <text evidence="4">The sequence shown here is derived from an EMBL/GenBank/DDBJ whole genome shotgun (WGS) entry which is preliminary data.</text>
</comment>
<evidence type="ECO:0000256" key="1">
    <source>
        <dbReference type="ARBA" id="ARBA00022737"/>
    </source>
</evidence>
<feature type="domain" description="EF-hand" evidence="3">
    <location>
        <begin position="6"/>
        <end position="41"/>
    </location>
</feature>
<dbReference type="Proteomes" id="UP000590647">
    <property type="component" value="Unassembled WGS sequence"/>
</dbReference>
<keyword evidence="5" id="KW-1185">Reference proteome</keyword>
<gene>
    <name evidence="4" type="ORF">HDA41_007397</name>
</gene>
<keyword evidence="1" id="KW-0677">Repeat</keyword>
<dbReference type="Pfam" id="PF13202">
    <property type="entry name" value="EF-hand_5"/>
    <property type="match status" value="1"/>
</dbReference>
<dbReference type="InterPro" id="IPR011992">
    <property type="entry name" value="EF-hand-dom_pair"/>
</dbReference>
<evidence type="ECO:0000259" key="3">
    <source>
        <dbReference type="PROSITE" id="PS50222"/>
    </source>
</evidence>
<dbReference type="InterPro" id="IPR002048">
    <property type="entry name" value="EF_hand_dom"/>
</dbReference>
<sequence>MSNKTAQAERLRQRFALYDTDGDGRIERGDLEAEARRIVEAFGEPENSPKAQALLQAYPHMWDYMTQQAGLDAGQSLTFEQFVEIADTQMLSQGAIGFSTMLRPSIRAMVDLCDVDGDGEVDQQEFRKWLGAIGSDIDADEAFRQVDTDGSGRLSVDELVAAVGKYHAGELDAPLLGV</sequence>
<dbReference type="PANTHER" id="PTHR23050">
    <property type="entry name" value="CALCIUM BINDING PROTEIN"/>
    <property type="match status" value="1"/>
</dbReference>
<dbReference type="InterPro" id="IPR018247">
    <property type="entry name" value="EF_Hand_1_Ca_BS"/>
</dbReference>
<dbReference type="PROSITE" id="PS00018">
    <property type="entry name" value="EF_HAND_1"/>
    <property type="match status" value="2"/>
</dbReference>
<accession>A0A7W9HCM5</accession>
<name>A0A7W9HCM5_9ACTN</name>
<dbReference type="GO" id="GO:0005509">
    <property type="term" value="F:calcium ion binding"/>
    <property type="evidence" value="ECO:0007669"/>
    <property type="project" value="InterPro"/>
</dbReference>
<keyword evidence="2" id="KW-0106">Calcium</keyword>
<dbReference type="InterPro" id="IPR050145">
    <property type="entry name" value="Centrin_CML-like"/>
</dbReference>
<dbReference type="EMBL" id="JACHNE010000001">
    <property type="protein sequence ID" value="MBB5799433.1"/>
    <property type="molecule type" value="Genomic_DNA"/>
</dbReference>
<protein>
    <submittedName>
        <fullName evidence="4">Ca2+-binding EF-hand superfamily protein</fullName>
    </submittedName>
</protein>
<evidence type="ECO:0000313" key="4">
    <source>
        <dbReference type="EMBL" id="MBB5799433.1"/>
    </source>
</evidence>
<evidence type="ECO:0000256" key="2">
    <source>
        <dbReference type="ARBA" id="ARBA00022837"/>
    </source>
</evidence>
<dbReference type="AlphaFoldDB" id="A0A7W9HCM5"/>
<dbReference type="SMART" id="SM00054">
    <property type="entry name" value="EFh"/>
    <property type="match status" value="3"/>
</dbReference>
<proteinExistence type="predicted"/>
<dbReference type="PROSITE" id="PS50222">
    <property type="entry name" value="EF_HAND_2"/>
    <property type="match status" value="2"/>
</dbReference>
<organism evidence="4 5">
    <name type="scientific">Streptomyces caelestis</name>
    <dbReference type="NCBI Taxonomy" id="36816"/>
    <lineage>
        <taxon>Bacteria</taxon>
        <taxon>Bacillati</taxon>
        <taxon>Actinomycetota</taxon>
        <taxon>Actinomycetes</taxon>
        <taxon>Kitasatosporales</taxon>
        <taxon>Streptomycetaceae</taxon>
        <taxon>Streptomyces</taxon>
    </lineage>
</organism>
<dbReference type="SUPFAM" id="SSF47473">
    <property type="entry name" value="EF-hand"/>
    <property type="match status" value="1"/>
</dbReference>